<gene>
    <name evidence="1" type="ORF">OVA965_LOCUS37034</name>
    <name evidence="2" type="ORF">TMI583_LOCUS38080</name>
</gene>
<dbReference type="Proteomes" id="UP000677228">
    <property type="component" value="Unassembled WGS sequence"/>
</dbReference>
<sequence>MLITLILLFKKDNEEDILQLEPSADLKTILTNAIGDLNQYIFRINNKEIAVNDLVHNLSFTNNMIIDVQPIPTRGVRMMLLGNRGMPLEIKSSQNPQKPTIKIESVHLSCLSDIYQSDKDIVGMIHTHSNQGQVHGKLFKWFFDEEADEKFVGGGFALRQGKLIFHSGVFNARIKDEYHDGDVSMHQCEKYLIRYVVDELYVTHRWRQSQNLSVRKIDRSEFARYEHLPIQNHPKIS</sequence>
<dbReference type="Proteomes" id="UP000682733">
    <property type="component" value="Unassembled WGS sequence"/>
</dbReference>
<dbReference type="EMBL" id="CAJOBA010056372">
    <property type="protein sequence ID" value="CAF4291588.1"/>
    <property type="molecule type" value="Genomic_DNA"/>
</dbReference>
<organism evidence="1 3">
    <name type="scientific">Didymodactylos carnosus</name>
    <dbReference type="NCBI Taxonomy" id="1234261"/>
    <lineage>
        <taxon>Eukaryota</taxon>
        <taxon>Metazoa</taxon>
        <taxon>Spiralia</taxon>
        <taxon>Gnathifera</taxon>
        <taxon>Rotifera</taxon>
        <taxon>Eurotatoria</taxon>
        <taxon>Bdelloidea</taxon>
        <taxon>Philodinida</taxon>
        <taxon>Philodinidae</taxon>
        <taxon>Didymodactylos</taxon>
    </lineage>
</organism>
<accession>A0A8S2FLV9</accession>
<evidence type="ECO:0000313" key="2">
    <source>
        <dbReference type="EMBL" id="CAF4291588.1"/>
    </source>
</evidence>
<comment type="caution">
    <text evidence="1">The sequence shown here is derived from an EMBL/GenBank/DDBJ whole genome shotgun (WGS) entry which is preliminary data.</text>
</comment>
<evidence type="ECO:0000313" key="3">
    <source>
        <dbReference type="Proteomes" id="UP000677228"/>
    </source>
</evidence>
<reference evidence="1" key="1">
    <citation type="submission" date="2021-02" db="EMBL/GenBank/DDBJ databases">
        <authorList>
            <person name="Nowell W R."/>
        </authorList>
    </citation>
    <scope>NUCLEOTIDE SEQUENCE</scope>
</reference>
<protein>
    <submittedName>
        <fullName evidence="1">Uncharacterized protein</fullName>
    </submittedName>
</protein>
<dbReference type="EMBL" id="CAJNOK010034348">
    <property type="protein sequence ID" value="CAF1503235.1"/>
    <property type="molecule type" value="Genomic_DNA"/>
</dbReference>
<evidence type="ECO:0000313" key="1">
    <source>
        <dbReference type="EMBL" id="CAF1503235.1"/>
    </source>
</evidence>
<name>A0A8S2FLV9_9BILA</name>
<proteinExistence type="predicted"/>
<dbReference type="AlphaFoldDB" id="A0A8S2FLV9"/>